<dbReference type="AlphaFoldDB" id="A0A5S5DUJ2"/>
<dbReference type="Proteomes" id="UP000325105">
    <property type="component" value="Unassembled WGS sequence"/>
</dbReference>
<dbReference type="EMBL" id="VNHX01000001">
    <property type="protein sequence ID" value="TYP98686.1"/>
    <property type="molecule type" value="Genomic_DNA"/>
</dbReference>
<evidence type="ECO:0000313" key="1">
    <source>
        <dbReference type="EMBL" id="TYP98686.1"/>
    </source>
</evidence>
<gene>
    <name evidence="1" type="ORF">BC792_101344</name>
</gene>
<protein>
    <submittedName>
        <fullName evidence="1">Uncharacterized protein</fullName>
    </submittedName>
</protein>
<sequence>MLYFLSLTHSSIALSGIKSFGLHSKN</sequence>
<keyword evidence="2" id="KW-1185">Reference proteome</keyword>
<proteinExistence type="predicted"/>
<feature type="non-terminal residue" evidence="1">
    <location>
        <position position="26"/>
    </location>
</feature>
<reference evidence="1 2" key="1">
    <citation type="submission" date="2019-07" db="EMBL/GenBank/DDBJ databases">
        <title>Genomic Encyclopedia of Archaeal and Bacterial Type Strains, Phase II (KMG-II): from individual species to whole genera.</title>
        <authorList>
            <person name="Goeker M."/>
        </authorList>
    </citation>
    <scope>NUCLEOTIDE SEQUENCE [LARGE SCALE GENOMIC DNA]</scope>
    <source>
        <strain evidence="1 2">DSM 18850</strain>
    </source>
</reference>
<comment type="caution">
    <text evidence="1">The sequence shown here is derived from an EMBL/GenBank/DDBJ whole genome shotgun (WGS) entry which is preliminary data.</text>
</comment>
<organism evidence="1 2">
    <name type="scientific">Sphingobacterium allocomposti</name>
    <dbReference type="NCBI Taxonomy" id="415956"/>
    <lineage>
        <taxon>Bacteria</taxon>
        <taxon>Pseudomonadati</taxon>
        <taxon>Bacteroidota</taxon>
        <taxon>Sphingobacteriia</taxon>
        <taxon>Sphingobacteriales</taxon>
        <taxon>Sphingobacteriaceae</taxon>
        <taxon>Sphingobacterium</taxon>
    </lineage>
</organism>
<accession>A0A5S5DUJ2</accession>
<evidence type="ECO:0000313" key="2">
    <source>
        <dbReference type="Proteomes" id="UP000325105"/>
    </source>
</evidence>
<name>A0A5S5DUJ2_9SPHI</name>